<evidence type="ECO:0000313" key="2">
    <source>
        <dbReference type="EMBL" id="KAK2102188.1"/>
    </source>
</evidence>
<name>A0ABQ9V0C5_SAGOE</name>
<feature type="compositionally biased region" description="Pro residues" evidence="1">
    <location>
        <begin position="67"/>
        <end position="89"/>
    </location>
</feature>
<feature type="compositionally biased region" description="Low complexity" evidence="1">
    <location>
        <begin position="90"/>
        <end position="102"/>
    </location>
</feature>
<accession>A0ABQ9V0C5</accession>
<comment type="caution">
    <text evidence="2">The sequence shown here is derived from an EMBL/GenBank/DDBJ whole genome shotgun (WGS) entry which is preliminary data.</text>
</comment>
<dbReference type="EMBL" id="JASSZA010000009">
    <property type="protein sequence ID" value="KAK2102188.1"/>
    <property type="molecule type" value="Genomic_DNA"/>
</dbReference>
<dbReference type="Gene3D" id="1.10.287.770">
    <property type="entry name" value="YojJ-like"/>
    <property type="match status" value="1"/>
</dbReference>
<proteinExistence type="predicted"/>
<evidence type="ECO:0000256" key="1">
    <source>
        <dbReference type="SAM" id="MobiDB-lite"/>
    </source>
</evidence>
<keyword evidence="3" id="KW-1185">Reference proteome</keyword>
<organism evidence="2 3">
    <name type="scientific">Saguinus oedipus</name>
    <name type="common">Cotton-top tamarin</name>
    <name type="synonym">Oedipomidas oedipus</name>
    <dbReference type="NCBI Taxonomy" id="9490"/>
    <lineage>
        <taxon>Eukaryota</taxon>
        <taxon>Metazoa</taxon>
        <taxon>Chordata</taxon>
        <taxon>Craniata</taxon>
        <taxon>Vertebrata</taxon>
        <taxon>Euteleostomi</taxon>
        <taxon>Mammalia</taxon>
        <taxon>Eutheria</taxon>
        <taxon>Euarchontoglires</taxon>
        <taxon>Primates</taxon>
        <taxon>Haplorrhini</taxon>
        <taxon>Platyrrhini</taxon>
        <taxon>Cebidae</taxon>
        <taxon>Callitrichinae</taxon>
        <taxon>Saguinus</taxon>
    </lineage>
</organism>
<reference evidence="2 3" key="1">
    <citation type="submission" date="2023-05" db="EMBL/GenBank/DDBJ databases">
        <title>B98-5 Cell Line De Novo Hybrid Assembly: An Optical Mapping Approach.</title>
        <authorList>
            <person name="Kananen K."/>
            <person name="Auerbach J.A."/>
            <person name="Kautto E."/>
            <person name="Blachly J.S."/>
        </authorList>
    </citation>
    <scope>NUCLEOTIDE SEQUENCE [LARGE SCALE GENOMIC DNA]</scope>
    <source>
        <strain evidence="2">B95-8</strain>
        <tissue evidence="2">Cell line</tissue>
    </source>
</reference>
<gene>
    <name evidence="2" type="ORF">P7K49_019855</name>
</gene>
<sequence length="156" mass="17012">MGLFIGASILTVLELFDYAYEVIKHKLCRRGKCQKEAKRSSADKGVALSLDDVKRHVRERARAPSGLPLPPTPQEPPSTPAHLPLPPPSLLCLPNAPALPEALQRDDPSLSCALPLEPMREPPGPPCRDDIRCQHPTSPSSPRHVRGLYLLSPAGR</sequence>
<evidence type="ECO:0000313" key="3">
    <source>
        <dbReference type="Proteomes" id="UP001266305"/>
    </source>
</evidence>
<protein>
    <submittedName>
        <fullName evidence="2">Uncharacterized protein</fullName>
    </submittedName>
</protein>
<dbReference type="Proteomes" id="UP001266305">
    <property type="component" value="Unassembled WGS sequence"/>
</dbReference>
<feature type="region of interest" description="Disordered" evidence="1">
    <location>
        <begin position="50"/>
        <end position="156"/>
    </location>
</feature>